<evidence type="ECO:0000256" key="9">
    <source>
        <dbReference type="HAMAP-Rule" id="MF_01897"/>
    </source>
</evidence>
<dbReference type="Gene3D" id="3.30.1360.40">
    <property type="match status" value="1"/>
</dbReference>
<dbReference type="PANTHER" id="PTHR43493:SF5">
    <property type="entry name" value="DNA GYRASE SUBUNIT A, CHLOROPLASTIC_MITOCHONDRIAL"/>
    <property type="match status" value="1"/>
</dbReference>
<dbReference type="GO" id="GO:0034335">
    <property type="term" value="F:DNA negative supercoiling activity"/>
    <property type="evidence" value="ECO:0007669"/>
    <property type="project" value="UniProtKB-ARBA"/>
</dbReference>
<keyword evidence="14" id="KW-1185">Reference proteome</keyword>
<feature type="compositionally biased region" description="Acidic residues" evidence="11">
    <location>
        <begin position="17"/>
        <end position="44"/>
    </location>
</feature>
<dbReference type="InterPro" id="IPR013757">
    <property type="entry name" value="Topo_IIA_A_a_sf"/>
</dbReference>
<dbReference type="Pfam" id="PF00521">
    <property type="entry name" value="DNA_topoisoIV"/>
    <property type="match status" value="1"/>
</dbReference>
<proteinExistence type="inferred from homology"/>
<feature type="region of interest" description="Disordered" evidence="11">
    <location>
        <begin position="1"/>
        <end position="52"/>
    </location>
</feature>
<feature type="domain" description="Topo IIA-type catalytic" evidence="12">
    <location>
        <begin position="112"/>
        <end position="576"/>
    </location>
</feature>
<sequence>MADNNDSFDEFLNRAEEDFDAEGAEEEDDLAAALADAEDAEDDDAPRGPGSVISDEMRAKALIKDDLPSAHGEIVEGANGGDGTIVRSAYLGKEMQTSFLEYSMSVIVARALPDVRDGLKPVHRRILYAMNESGYTPSRPHMKSARTVGDVIGKYHPHGDLAVYDTMVRLAQPFSMRVPLVDGHGNFGSIDGDSAAAMRYTEARLDKAAMELLRDLDKETVDFQPNYDESLEEPTVLPARFPNLLVNGSNGIAVGMATNIPPHNLGETIDATCLMLDDPDVSTEELMKVMPGPDFPTGGIIMGKKGIIDAYETGRGSLTVRAKCRVEEKKNGRSQIVVTEIPYQVNRNRLLEKLGELVRDKKLPEISNIHDGADRHGIDIIIDLKKDAIPQVVLNKLFKHTQLQVGFGVIMLSLVDGVPRVLSLKEMLHYYIAHQEDVIVRRTRYELTKAEERAHILEGLIIALDNIDEVIHIIRSSQTDKEAGDRLTERFGLTKKQTDAILEMRLRRLTGLEHQKIEAELAELLEKIAYYKRVLSDDNLVHEIIKGELHEVKKKFGTTRKTLLSEAAKDLDVEDLIAEENMVVTVTKSGYVKRLPVATYRQQKRGGKGMQGVNLKDNDYVEHLFVASTHSFMLFFSTKGKVYRLKVYELPEAGRHARGTAIVNLLPLEKGETISAVIATKDFPSDEYLMFATSHGMVKKTSMDLYDRTRRDGLIAINLKDNDELIAVRRVAQGEKVLMVSSAGKAIMWDEGEVRAMGRDTMGVRGMNVPPIAKVLGMEIAQPDTDLFVITEKGYGKRTPIAEYPEHHRGGQGVYTITMTEKKGLLAAMKIVGADDEIMIMSEDGVVVRTPVSGISELGRSTQGVCVMKAAEDDRVTAVAISSRGKKKKAVVKPGEAEELDEDQIDDLDDDMTGIDDPADPVASGAVASADSADSGDADPADLGADKTSGGTDSSEDPTEN</sequence>
<comment type="function">
    <text evidence="9">A type II topoisomerase that negatively supercoils closed circular double-stranded (ds) DNA in an ATP-dependent manner to modulate DNA topology and maintain chromosomes in an underwound state. Negative supercoiling favors strand separation, and DNA replication, transcription, recombination and repair, all of which involve strand separation. Also able to catalyze the interconversion of other topological isomers of dsDNA rings, including catenanes and knotted rings. Type II topoisomerases break and join 2 DNA strands simultaneously in an ATP-dependent manner.</text>
</comment>
<evidence type="ECO:0000313" key="13">
    <source>
        <dbReference type="EMBL" id="PNV67239.1"/>
    </source>
</evidence>
<dbReference type="CDD" id="cd00187">
    <property type="entry name" value="TOP4c"/>
    <property type="match status" value="1"/>
</dbReference>
<keyword evidence="4 9" id="KW-0067">ATP-binding</keyword>
<comment type="subunit">
    <text evidence="8">Heterotetramer composed of ParC and ParE.</text>
</comment>
<dbReference type="GO" id="GO:0005524">
    <property type="term" value="F:ATP binding"/>
    <property type="evidence" value="ECO:0007669"/>
    <property type="project" value="UniProtKB-UniRule"/>
</dbReference>
<dbReference type="InterPro" id="IPR035516">
    <property type="entry name" value="Gyrase/topoIV_suA_C"/>
</dbReference>
<dbReference type="NCBIfam" id="NF004044">
    <property type="entry name" value="PRK05561.1"/>
    <property type="match status" value="1"/>
</dbReference>
<feature type="region of interest" description="Disordered" evidence="11">
    <location>
        <begin position="887"/>
        <end position="961"/>
    </location>
</feature>
<evidence type="ECO:0000256" key="1">
    <source>
        <dbReference type="ARBA" id="ARBA00000185"/>
    </source>
</evidence>
<organism evidence="13 14">
    <name type="scientific">Enteroscipio rubneri</name>
    <dbReference type="NCBI Taxonomy" id="2070686"/>
    <lineage>
        <taxon>Bacteria</taxon>
        <taxon>Bacillati</taxon>
        <taxon>Actinomycetota</taxon>
        <taxon>Coriobacteriia</taxon>
        <taxon>Eggerthellales</taxon>
        <taxon>Eggerthellaceae</taxon>
        <taxon>Enteroscipio</taxon>
    </lineage>
</organism>
<dbReference type="PANTHER" id="PTHR43493">
    <property type="entry name" value="DNA GYRASE/TOPOISOMERASE SUBUNIT A"/>
    <property type="match status" value="1"/>
</dbReference>
<dbReference type="NCBIfam" id="NF004043">
    <property type="entry name" value="PRK05560.1"/>
    <property type="match status" value="1"/>
</dbReference>
<dbReference type="RefSeq" id="WP_103265466.1">
    <property type="nucleotide sequence ID" value="NZ_CABMLE010000011.1"/>
</dbReference>
<dbReference type="InterPro" id="IPR006691">
    <property type="entry name" value="GyrA/parC_rep"/>
</dbReference>
<dbReference type="SMART" id="SM00434">
    <property type="entry name" value="TOP4c"/>
    <property type="match status" value="1"/>
</dbReference>
<feature type="compositionally biased region" description="Acidic residues" evidence="11">
    <location>
        <begin position="897"/>
        <end position="919"/>
    </location>
</feature>
<dbReference type="InterPro" id="IPR050220">
    <property type="entry name" value="Type_II_DNA_Topoisomerases"/>
</dbReference>
<feature type="compositionally biased region" description="Low complexity" evidence="11">
    <location>
        <begin position="920"/>
        <end position="933"/>
    </location>
</feature>
<keyword evidence="6 9" id="KW-0238">DNA-binding</keyword>
<dbReference type="OrthoDB" id="9806486at2"/>
<dbReference type="Pfam" id="PF03989">
    <property type="entry name" value="DNA_gyraseA_C"/>
    <property type="match status" value="6"/>
</dbReference>
<evidence type="ECO:0000256" key="2">
    <source>
        <dbReference type="ARBA" id="ARBA00008263"/>
    </source>
</evidence>
<protein>
    <recommendedName>
        <fullName evidence="9">DNA gyrase subunit A</fullName>
        <ecNumber evidence="9">5.6.2.2</ecNumber>
    </recommendedName>
</protein>
<keyword evidence="7 9" id="KW-0413">Isomerase</keyword>
<dbReference type="FunFam" id="2.120.10.90:FF:000005">
    <property type="entry name" value="DNA topoisomerase 4 subunit A"/>
    <property type="match status" value="1"/>
</dbReference>
<evidence type="ECO:0000256" key="7">
    <source>
        <dbReference type="ARBA" id="ARBA00023235"/>
    </source>
</evidence>
<dbReference type="GO" id="GO:0006265">
    <property type="term" value="P:DNA topological change"/>
    <property type="evidence" value="ECO:0007669"/>
    <property type="project" value="UniProtKB-UniRule"/>
</dbReference>
<reference evidence="14" key="1">
    <citation type="submission" date="2018-01" db="EMBL/GenBank/DDBJ databases">
        <title>Rubneribacter badeniensis gen. nov., sp. nov., and Colonibacter rubneri, gen. nov., sp. nov., WGS of new members of the Eggerthellaceae.</title>
        <authorList>
            <person name="Danylec N."/>
            <person name="Stoll D.A."/>
            <person name="Doetsch A."/>
            <person name="Kulling S.E."/>
            <person name="Huch M."/>
        </authorList>
    </citation>
    <scope>NUCLEOTIDE SEQUENCE [LARGE SCALE GENOMIC DNA]</scope>
    <source>
        <strain evidence="14">ResAG-96</strain>
    </source>
</reference>
<dbReference type="GO" id="GO:0009330">
    <property type="term" value="C:DNA topoisomerase type II (double strand cut, ATP-hydrolyzing) complex"/>
    <property type="evidence" value="ECO:0007669"/>
    <property type="project" value="TreeGrafter"/>
</dbReference>
<comment type="similarity">
    <text evidence="2 9">Belongs to the type II topoisomerase GyrA/ParC subunit family.</text>
</comment>
<comment type="caution">
    <text evidence="13">The sequence shown here is derived from an EMBL/GenBank/DDBJ whole genome shotgun (WGS) entry which is preliminary data.</text>
</comment>
<feature type="active site" description="O-(5'-phospho-DNA)-tyrosine intermediate" evidence="9 10">
    <location>
        <position position="200"/>
    </location>
</feature>
<dbReference type="NCBIfam" id="TIGR01063">
    <property type="entry name" value="gyrA"/>
    <property type="match status" value="1"/>
</dbReference>
<dbReference type="InterPro" id="IPR002205">
    <property type="entry name" value="Topo_IIA_dom_A"/>
</dbReference>
<dbReference type="FunFam" id="3.30.1360.40:FF:000002">
    <property type="entry name" value="DNA gyrase subunit A"/>
    <property type="match status" value="1"/>
</dbReference>
<evidence type="ECO:0000259" key="12">
    <source>
        <dbReference type="PROSITE" id="PS52040"/>
    </source>
</evidence>
<dbReference type="GO" id="GO:0005737">
    <property type="term" value="C:cytoplasm"/>
    <property type="evidence" value="ECO:0007669"/>
    <property type="project" value="UniProtKB-SubCell"/>
</dbReference>
<dbReference type="Gene3D" id="1.10.268.10">
    <property type="entry name" value="Topoisomerase, domain 3"/>
    <property type="match status" value="1"/>
</dbReference>
<evidence type="ECO:0000256" key="6">
    <source>
        <dbReference type="ARBA" id="ARBA00023125"/>
    </source>
</evidence>
<comment type="catalytic activity">
    <reaction evidence="1 9 10">
        <text>ATP-dependent breakage, passage and rejoining of double-stranded DNA.</text>
        <dbReference type="EC" id="5.6.2.2"/>
    </reaction>
</comment>
<keyword evidence="5 9" id="KW-0799">Topoisomerase</keyword>
<dbReference type="InterPro" id="IPR005743">
    <property type="entry name" value="GyrA"/>
</dbReference>
<name>A0A2K2UAD6_9ACTN</name>
<dbReference type="GO" id="GO:0005694">
    <property type="term" value="C:chromosome"/>
    <property type="evidence" value="ECO:0007669"/>
    <property type="project" value="InterPro"/>
</dbReference>
<evidence type="ECO:0000256" key="10">
    <source>
        <dbReference type="PROSITE-ProRule" id="PRU01384"/>
    </source>
</evidence>
<dbReference type="EMBL" id="PPEK01000011">
    <property type="protein sequence ID" value="PNV67239.1"/>
    <property type="molecule type" value="Genomic_DNA"/>
</dbReference>
<dbReference type="Proteomes" id="UP000236197">
    <property type="component" value="Unassembled WGS sequence"/>
</dbReference>
<keyword evidence="9" id="KW-0963">Cytoplasm</keyword>
<dbReference type="SUPFAM" id="SSF101904">
    <property type="entry name" value="GyrA/ParC C-terminal domain-like"/>
    <property type="match status" value="1"/>
</dbReference>
<dbReference type="InterPro" id="IPR013760">
    <property type="entry name" value="Topo_IIA-like_dom_sf"/>
</dbReference>
<dbReference type="SUPFAM" id="SSF56719">
    <property type="entry name" value="Type II DNA topoisomerase"/>
    <property type="match status" value="1"/>
</dbReference>
<dbReference type="FunFam" id="3.90.199.10:FF:000001">
    <property type="entry name" value="DNA gyrase subunit A"/>
    <property type="match status" value="1"/>
</dbReference>
<dbReference type="PROSITE" id="PS52040">
    <property type="entry name" value="TOPO_IIA"/>
    <property type="match status" value="1"/>
</dbReference>
<dbReference type="FunFam" id="1.10.268.10:FF:000001">
    <property type="entry name" value="DNA gyrase subunit A"/>
    <property type="match status" value="1"/>
</dbReference>
<evidence type="ECO:0000256" key="4">
    <source>
        <dbReference type="ARBA" id="ARBA00022840"/>
    </source>
</evidence>
<dbReference type="EC" id="5.6.2.2" evidence="9"/>
<dbReference type="Gene3D" id="3.90.199.10">
    <property type="entry name" value="Topoisomerase II, domain 5"/>
    <property type="match status" value="1"/>
</dbReference>
<feature type="short sequence motif" description="GyrA-box" evidence="9">
    <location>
        <begin position="603"/>
        <end position="609"/>
    </location>
</feature>
<dbReference type="GO" id="GO:0006261">
    <property type="term" value="P:DNA-templated DNA replication"/>
    <property type="evidence" value="ECO:0007669"/>
    <property type="project" value="UniProtKB-UniRule"/>
</dbReference>
<dbReference type="GO" id="GO:0003677">
    <property type="term" value="F:DNA binding"/>
    <property type="evidence" value="ECO:0007669"/>
    <property type="project" value="UniProtKB-UniRule"/>
</dbReference>
<comment type="subcellular location">
    <subcellularLocation>
        <location evidence="9">Cytoplasm</location>
    </subcellularLocation>
</comment>
<keyword evidence="3 9" id="KW-0547">Nucleotide-binding</keyword>
<dbReference type="Gene3D" id="2.120.10.90">
    <property type="entry name" value="DNA gyrase/topoisomerase IV, subunit A, C-terminal"/>
    <property type="match status" value="1"/>
</dbReference>
<gene>
    <name evidence="9" type="primary">gyrA</name>
    <name evidence="13" type="ORF">C2L71_09175</name>
</gene>
<evidence type="ECO:0000256" key="11">
    <source>
        <dbReference type="SAM" id="MobiDB-lite"/>
    </source>
</evidence>
<dbReference type="AlphaFoldDB" id="A0A2K2UAD6"/>
<evidence type="ECO:0000256" key="3">
    <source>
        <dbReference type="ARBA" id="ARBA00022741"/>
    </source>
</evidence>
<dbReference type="HAMAP" id="MF_01897">
    <property type="entry name" value="GyrA"/>
    <property type="match status" value="1"/>
</dbReference>
<evidence type="ECO:0000256" key="5">
    <source>
        <dbReference type="ARBA" id="ARBA00023029"/>
    </source>
</evidence>
<accession>A0A2K2UAD6</accession>
<evidence type="ECO:0000313" key="14">
    <source>
        <dbReference type="Proteomes" id="UP000236197"/>
    </source>
</evidence>
<comment type="miscellaneous">
    <text evidence="9">Few gyrases are as efficient as E.coli at forming negative supercoils. Not all organisms have 2 type II topoisomerases; in organisms with a single type II topoisomerase this enzyme also has to decatenate newly replicated chromosomes.</text>
</comment>
<evidence type="ECO:0000256" key="8">
    <source>
        <dbReference type="ARBA" id="ARBA00063644"/>
    </source>
</evidence>
<comment type="subunit">
    <text evidence="9">Heterotetramer, composed of two GyrA and two GyrB chains. In the heterotetramer, GyrA contains the active site tyrosine that forms a transient covalent intermediate with DNA, while GyrB binds cofactors and catalyzes ATP hydrolysis.</text>
</comment>
<dbReference type="InterPro" id="IPR013758">
    <property type="entry name" value="Topo_IIA_A/C_ab"/>
</dbReference>